<evidence type="ECO:0000313" key="1">
    <source>
        <dbReference type="EMBL" id="KAK2829246.1"/>
    </source>
</evidence>
<sequence length="98" mass="10705">MIPLHFPALVFMSNQKLDQDLANASGESSTKKGKMVAIARLQYKWKKHWIHASFKKGFLTGPMKSVMEKHPPPSTPPASMLEEVEVGNSLASAAVTVA</sequence>
<proteinExistence type="predicted"/>
<organism evidence="1 2">
    <name type="scientific">Tachysurus vachellii</name>
    <name type="common">Darkbarbel catfish</name>
    <name type="synonym">Pelteobagrus vachellii</name>
    <dbReference type="NCBI Taxonomy" id="175792"/>
    <lineage>
        <taxon>Eukaryota</taxon>
        <taxon>Metazoa</taxon>
        <taxon>Chordata</taxon>
        <taxon>Craniata</taxon>
        <taxon>Vertebrata</taxon>
        <taxon>Euteleostomi</taxon>
        <taxon>Actinopterygii</taxon>
        <taxon>Neopterygii</taxon>
        <taxon>Teleostei</taxon>
        <taxon>Ostariophysi</taxon>
        <taxon>Siluriformes</taxon>
        <taxon>Bagridae</taxon>
        <taxon>Tachysurus</taxon>
    </lineage>
</organism>
<reference evidence="1" key="1">
    <citation type="submission" date="2023-08" db="EMBL/GenBank/DDBJ databases">
        <title>Pelteobagrus vachellii genome.</title>
        <authorList>
            <person name="Liu H."/>
        </authorList>
    </citation>
    <scope>NUCLEOTIDE SEQUENCE</scope>
    <source>
        <strain evidence="1">PRFRI_2022a</strain>
        <tissue evidence="1">Muscle</tissue>
    </source>
</reference>
<keyword evidence="2" id="KW-1185">Reference proteome</keyword>
<dbReference type="Proteomes" id="UP001187315">
    <property type="component" value="Unassembled WGS sequence"/>
</dbReference>
<dbReference type="AlphaFoldDB" id="A0AA88M301"/>
<name>A0AA88M301_TACVA</name>
<protein>
    <submittedName>
        <fullName evidence="1">Uncharacterized protein</fullName>
    </submittedName>
</protein>
<gene>
    <name evidence="1" type="ORF">Q7C36_017236</name>
</gene>
<evidence type="ECO:0000313" key="2">
    <source>
        <dbReference type="Proteomes" id="UP001187315"/>
    </source>
</evidence>
<comment type="caution">
    <text evidence="1">The sequence shown here is derived from an EMBL/GenBank/DDBJ whole genome shotgun (WGS) entry which is preliminary data.</text>
</comment>
<accession>A0AA88M301</accession>
<dbReference type="EMBL" id="JAVHJS010000018">
    <property type="protein sequence ID" value="KAK2829246.1"/>
    <property type="molecule type" value="Genomic_DNA"/>
</dbReference>